<dbReference type="PANTHER" id="PTHR43673">
    <property type="entry name" value="NAD(P)H NITROREDUCTASE YDGI-RELATED"/>
    <property type="match status" value="1"/>
</dbReference>
<organism evidence="4 5">
    <name type="scientific">Desulfotomaculum copahuensis</name>
    <dbReference type="NCBI Taxonomy" id="1838280"/>
    <lineage>
        <taxon>Bacteria</taxon>
        <taxon>Bacillati</taxon>
        <taxon>Bacillota</taxon>
        <taxon>Clostridia</taxon>
        <taxon>Eubacteriales</taxon>
        <taxon>Desulfotomaculaceae</taxon>
        <taxon>Desulfotomaculum</taxon>
    </lineage>
</organism>
<evidence type="ECO:0000259" key="3">
    <source>
        <dbReference type="Pfam" id="PF00881"/>
    </source>
</evidence>
<dbReference type="SUPFAM" id="SSF55469">
    <property type="entry name" value="FMN-dependent nitroreductase-like"/>
    <property type="match status" value="1"/>
</dbReference>
<evidence type="ECO:0000313" key="4">
    <source>
        <dbReference type="EMBL" id="OAT80434.1"/>
    </source>
</evidence>
<dbReference type="GO" id="GO:0016491">
    <property type="term" value="F:oxidoreductase activity"/>
    <property type="evidence" value="ECO:0007669"/>
    <property type="project" value="UniProtKB-KW"/>
</dbReference>
<dbReference type="InterPro" id="IPR029479">
    <property type="entry name" value="Nitroreductase"/>
</dbReference>
<keyword evidence="2" id="KW-0560">Oxidoreductase</keyword>
<gene>
    <name evidence="4" type="ORF">A6M21_00735</name>
</gene>
<dbReference type="EMBL" id="LYVF01000177">
    <property type="protein sequence ID" value="OAT80434.1"/>
    <property type="molecule type" value="Genomic_DNA"/>
</dbReference>
<dbReference type="Proteomes" id="UP000078532">
    <property type="component" value="Unassembled WGS sequence"/>
</dbReference>
<reference evidence="4 5" key="1">
    <citation type="submission" date="2016-04" db="EMBL/GenBank/DDBJ databases">
        <authorList>
            <person name="Evans L.H."/>
            <person name="Alamgir A."/>
            <person name="Owens N."/>
            <person name="Weber N.D."/>
            <person name="Virtaneva K."/>
            <person name="Barbian K."/>
            <person name="Babar A."/>
            <person name="Rosenke K."/>
        </authorList>
    </citation>
    <scope>NUCLEOTIDE SEQUENCE [LARGE SCALE GENOMIC DNA]</scope>
    <source>
        <strain evidence="4 5">LMa1</strain>
    </source>
</reference>
<dbReference type="Pfam" id="PF00881">
    <property type="entry name" value="Nitroreductase"/>
    <property type="match status" value="2"/>
</dbReference>
<feature type="domain" description="Nitroreductase" evidence="3">
    <location>
        <begin position="66"/>
        <end position="151"/>
    </location>
</feature>
<sequence>MSAILSLIRSRYSVRHYKPDSVPAALLNQLLESARWAPSAGNLQPWHFYVVTGEGDKEALANFAQNQRFLARAPVCIVVCAEPERSARVYGERGDNLFCIQDTAAAVQNILLTAVALGLGACWVGAFDQQRVGDYLNMPEGRIPVALIPVGFPDDDPSRRPKRREVEDIVTYR</sequence>
<dbReference type="AlphaFoldDB" id="A0A1B7LCI5"/>
<proteinExistence type="inferred from homology"/>
<evidence type="ECO:0000313" key="5">
    <source>
        <dbReference type="Proteomes" id="UP000078532"/>
    </source>
</evidence>
<evidence type="ECO:0000256" key="2">
    <source>
        <dbReference type="ARBA" id="ARBA00023002"/>
    </source>
</evidence>
<dbReference type="InterPro" id="IPR000415">
    <property type="entry name" value="Nitroreductase-like"/>
</dbReference>
<feature type="domain" description="Nitroreductase" evidence="3">
    <location>
        <begin position="8"/>
        <end position="63"/>
    </location>
</feature>
<dbReference type="Gene3D" id="3.40.109.10">
    <property type="entry name" value="NADH Oxidase"/>
    <property type="match status" value="1"/>
</dbReference>
<keyword evidence="5" id="KW-1185">Reference proteome</keyword>
<dbReference type="PANTHER" id="PTHR43673:SF10">
    <property type="entry name" value="NADH DEHYDROGENASE_NAD(P)H NITROREDUCTASE XCC3605-RELATED"/>
    <property type="match status" value="1"/>
</dbReference>
<dbReference type="RefSeq" id="WP_066669754.1">
    <property type="nucleotide sequence ID" value="NZ_LYVF01000177.1"/>
</dbReference>
<comment type="similarity">
    <text evidence="1">Belongs to the nitroreductase family.</text>
</comment>
<protein>
    <submittedName>
        <fullName evidence="4">NADH dehydrogenase</fullName>
    </submittedName>
</protein>
<dbReference type="STRING" id="1838280.A6M21_00735"/>
<name>A0A1B7LCI5_9FIRM</name>
<comment type="caution">
    <text evidence="4">The sequence shown here is derived from an EMBL/GenBank/DDBJ whole genome shotgun (WGS) entry which is preliminary data.</text>
</comment>
<evidence type="ECO:0000256" key="1">
    <source>
        <dbReference type="ARBA" id="ARBA00007118"/>
    </source>
</evidence>
<accession>A0A1B7LCI5</accession>
<dbReference type="OrthoDB" id="9812105at2"/>